<dbReference type="Pfam" id="PF02412">
    <property type="entry name" value="TSP_3"/>
    <property type="match status" value="5"/>
</dbReference>
<accession>A0ABS3SXX3</accession>
<dbReference type="PROSITE" id="PS51123">
    <property type="entry name" value="OMPA_2"/>
    <property type="match status" value="1"/>
</dbReference>
<dbReference type="InterPro" id="IPR006665">
    <property type="entry name" value="OmpA-like"/>
</dbReference>
<feature type="chain" id="PRO_5046581512" evidence="6">
    <location>
        <begin position="23"/>
        <end position="471"/>
    </location>
</feature>
<evidence type="ECO:0000256" key="5">
    <source>
        <dbReference type="PROSITE-ProRule" id="PRU00473"/>
    </source>
</evidence>
<dbReference type="SUPFAM" id="SSF103088">
    <property type="entry name" value="OmpA-like"/>
    <property type="match status" value="1"/>
</dbReference>
<dbReference type="InterPro" id="IPR003367">
    <property type="entry name" value="Thrombospondin_3-like_rpt"/>
</dbReference>
<evidence type="ECO:0000259" key="7">
    <source>
        <dbReference type="PROSITE" id="PS51123"/>
    </source>
</evidence>
<keyword evidence="4" id="KW-0998">Cell outer membrane</keyword>
<evidence type="ECO:0000256" key="4">
    <source>
        <dbReference type="ARBA" id="ARBA00023237"/>
    </source>
</evidence>
<feature type="signal peptide" evidence="6">
    <location>
        <begin position="1"/>
        <end position="22"/>
    </location>
</feature>
<name>A0ABS3SXX3_9FLAO</name>
<comment type="caution">
    <text evidence="8">The sequence shown here is derived from an EMBL/GenBank/DDBJ whole genome shotgun (WGS) entry which is preliminary data.</text>
</comment>
<evidence type="ECO:0000313" key="8">
    <source>
        <dbReference type="EMBL" id="MBO3115333.1"/>
    </source>
</evidence>
<dbReference type="InterPro" id="IPR028974">
    <property type="entry name" value="TSP_type-3_rpt"/>
</dbReference>
<dbReference type="CDD" id="cd07185">
    <property type="entry name" value="OmpA_C-like"/>
    <property type="match status" value="1"/>
</dbReference>
<keyword evidence="9" id="KW-1185">Reference proteome</keyword>
<dbReference type="Gene3D" id="4.10.1080.10">
    <property type="entry name" value="TSP type-3 repeat"/>
    <property type="match status" value="1"/>
</dbReference>
<keyword evidence="2 6" id="KW-0732">Signal</keyword>
<dbReference type="PRINTS" id="PR01023">
    <property type="entry name" value="NAFLGMOTY"/>
</dbReference>
<evidence type="ECO:0000256" key="3">
    <source>
        <dbReference type="ARBA" id="ARBA00023136"/>
    </source>
</evidence>
<dbReference type="PANTHER" id="PTHR30329:SF21">
    <property type="entry name" value="LIPOPROTEIN YIAD-RELATED"/>
    <property type="match status" value="1"/>
</dbReference>
<dbReference type="PANTHER" id="PTHR30329">
    <property type="entry name" value="STATOR ELEMENT OF FLAGELLAR MOTOR COMPLEX"/>
    <property type="match status" value="1"/>
</dbReference>
<organism evidence="8 9">
    <name type="scientific">Winogradskyella pelagia</name>
    <dbReference type="NCBI Taxonomy" id="2819984"/>
    <lineage>
        <taxon>Bacteria</taxon>
        <taxon>Pseudomonadati</taxon>
        <taxon>Bacteroidota</taxon>
        <taxon>Flavobacteriia</taxon>
        <taxon>Flavobacteriales</taxon>
        <taxon>Flavobacteriaceae</taxon>
        <taxon>Winogradskyella</taxon>
    </lineage>
</organism>
<dbReference type="EMBL" id="JAGEVF010000001">
    <property type="protein sequence ID" value="MBO3115333.1"/>
    <property type="molecule type" value="Genomic_DNA"/>
</dbReference>
<dbReference type="Gene3D" id="2.40.160.20">
    <property type="match status" value="1"/>
</dbReference>
<dbReference type="RefSeq" id="WP_208152104.1">
    <property type="nucleotide sequence ID" value="NZ_JAGEVF010000001.1"/>
</dbReference>
<dbReference type="SUPFAM" id="SSF103647">
    <property type="entry name" value="TSP type-3 repeat"/>
    <property type="match status" value="2"/>
</dbReference>
<feature type="domain" description="OmpA-like" evidence="7">
    <location>
        <begin position="353"/>
        <end position="470"/>
    </location>
</feature>
<dbReference type="Gene3D" id="3.30.1330.60">
    <property type="entry name" value="OmpA-like domain"/>
    <property type="match status" value="1"/>
</dbReference>
<proteinExistence type="predicted"/>
<sequence length="471" mass="50491">MKNLSRVLLVAVLLLGISTTNAQDKNNPWAFSFGLNAVDLYPTGEPTPSGPIFDEFFNANDHWNIIPIISSATISKYLDAGFTFSATGSFNRINKLGSISDPITGKESTVKPLNNQTLPYFAVDGMVSYSFQELISSNTIEPLLGVGGGYSWVDGIGAGTLNGSAGLRFWFSEKVGLDLRTTYKHAFEDYLPIHWQHTAGVVFKFGGTDTDGDGIYDNEDACPEEAGLEIFNGCPDSDNDGIQDSKDDCPNDAGLAEFNGCPDTDGDGVMDKDDKCPTVPGLKELMGCPDADGDGVADGDDNCPNEAGPAANNGCPWPDTDGDGILDKDDKCPNEAGLAELDGCPRVAPSPAVMKTLNDYAKTILFDTGKASIKGDSEQVVDNIVAILKEYPNSRFSIDGHTDSTGSERTNQLLSERRANSVRDYLIANGIAADRLEAKGYGEAKPIADNKTRSGRKNNRRVEVVLLNPQK</sequence>
<dbReference type="Proteomes" id="UP000676776">
    <property type="component" value="Unassembled WGS sequence"/>
</dbReference>
<evidence type="ECO:0000313" key="9">
    <source>
        <dbReference type="Proteomes" id="UP000676776"/>
    </source>
</evidence>
<evidence type="ECO:0000256" key="1">
    <source>
        <dbReference type="ARBA" id="ARBA00004442"/>
    </source>
</evidence>
<protein>
    <submittedName>
        <fullName evidence="8">OmpA family protein</fullName>
    </submittedName>
</protein>
<dbReference type="PRINTS" id="PR01021">
    <property type="entry name" value="OMPADOMAIN"/>
</dbReference>
<dbReference type="Pfam" id="PF00691">
    <property type="entry name" value="OmpA"/>
    <property type="match status" value="1"/>
</dbReference>
<evidence type="ECO:0000256" key="6">
    <source>
        <dbReference type="SAM" id="SignalP"/>
    </source>
</evidence>
<comment type="subcellular location">
    <subcellularLocation>
        <location evidence="1">Cell outer membrane</location>
    </subcellularLocation>
</comment>
<gene>
    <name evidence="8" type="ORF">J4050_01160</name>
</gene>
<dbReference type="InterPro" id="IPR050330">
    <property type="entry name" value="Bact_OuterMem_StrucFunc"/>
</dbReference>
<reference evidence="8 9" key="1">
    <citation type="submission" date="2021-03" db="EMBL/GenBank/DDBJ databases">
        <title>Winogradskyella sp. nov., isolated from costal sediment.</title>
        <authorList>
            <person name="Gao C."/>
        </authorList>
    </citation>
    <scope>NUCLEOTIDE SEQUENCE [LARGE SCALE GENOMIC DNA]</scope>
    <source>
        <strain evidence="8 9">DF17</strain>
    </source>
</reference>
<dbReference type="InterPro" id="IPR036737">
    <property type="entry name" value="OmpA-like_sf"/>
</dbReference>
<dbReference type="InterPro" id="IPR006664">
    <property type="entry name" value="OMP_bac"/>
</dbReference>
<keyword evidence="3 5" id="KW-0472">Membrane</keyword>
<evidence type="ECO:0000256" key="2">
    <source>
        <dbReference type="ARBA" id="ARBA00022729"/>
    </source>
</evidence>